<feature type="region of interest" description="Disordered" evidence="1">
    <location>
        <begin position="285"/>
        <end position="398"/>
    </location>
</feature>
<feature type="compositionally biased region" description="Polar residues" evidence="1">
    <location>
        <begin position="351"/>
        <end position="361"/>
    </location>
</feature>
<dbReference type="AlphaFoldDB" id="A0AAW0DJI1"/>
<protein>
    <submittedName>
        <fullName evidence="2">Uncharacterized protein</fullName>
    </submittedName>
</protein>
<proteinExistence type="predicted"/>
<sequence length="416" mass="45422">MDTCSISIPPANQDADPTESIKRQLDITKQRVDKSRSIISSLKPEDLLDVPVSMQIVVSRTILLVVENNTDISISDLSVVEKEIIEVTRMLRDSYQDPFRDLSRVDSWSQNAYYMRSPPTTRYVSTTSNINIVNLVRSGNSSHNFTVNSNNSYSASLDSDQSDAEDIQSTSFPQSSMPRSATNFEYDHSRRSEQGSSSSGSFTTHVSHVLPRPGNVGGPPEIPDSDFGVPPAIAGLSSLHETIQSVTGPLQTTTANLESITRELVAMNNTLKEIATALNRLANPERDAQVERSSQRSASVLSAGYEPPNLNQNARVEHPPHPLPPLPQPVFSSVPEGSGSRNEAADHGHVTSPSSTQQGLPSQRVEFVHLEPQRHVDREQERVGSSDLGPQDLPPQGGDANSCFGFSLRRCSCHIC</sequence>
<gene>
    <name evidence="2" type="ORF">VNI00_004483</name>
</gene>
<evidence type="ECO:0000256" key="1">
    <source>
        <dbReference type="SAM" id="MobiDB-lite"/>
    </source>
</evidence>
<organism evidence="2 3">
    <name type="scientific">Paramarasmius palmivorus</name>
    <dbReference type="NCBI Taxonomy" id="297713"/>
    <lineage>
        <taxon>Eukaryota</taxon>
        <taxon>Fungi</taxon>
        <taxon>Dikarya</taxon>
        <taxon>Basidiomycota</taxon>
        <taxon>Agaricomycotina</taxon>
        <taxon>Agaricomycetes</taxon>
        <taxon>Agaricomycetidae</taxon>
        <taxon>Agaricales</taxon>
        <taxon>Marasmiineae</taxon>
        <taxon>Marasmiaceae</taxon>
        <taxon>Paramarasmius</taxon>
    </lineage>
</organism>
<accession>A0AAW0DJI1</accession>
<feature type="compositionally biased region" description="Low complexity" evidence="1">
    <location>
        <begin position="194"/>
        <end position="209"/>
    </location>
</feature>
<evidence type="ECO:0000313" key="2">
    <source>
        <dbReference type="EMBL" id="KAK7051509.1"/>
    </source>
</evidence>
<reference evidence="2 3" key="1">
    <citation type="submission" date="2024-01" db="EMBL/GenBank/DDBJ databases">
        <title>A draft genome for a cacao thread blight-causing isolate of Paramarasmius palmivorus.</title>
        <authorList>
            <person name="Baruah I.K."/>
            <person name="Bukari Y."/>
            <person name="Amoako-Attah I."/>
            <person name="Meinhardt L.W."/>
            <person name="Bailey B.A."/>
            <person name="Cohen S.P."/>
        </authorList>
    </citation>
    <scope>NUCLEOTIDE SEQUENCE [LARGE SCALE GENOMIC DNA]</scope>
    <source>
        <strain evidence="2 3">GH-12</strain>
    </source>
</reference>
<dbReference type="EMBL" id="JAYKXP010000012">
    <property type="protein sequence ID" value="KAK7051509.1"/>
    <property type="molecule type" value="Genomic_DNA"/>
</dbReference>
<feature type="region of interest" description="Disordered" evidence="1">
    <location>
        <begin position="154"/>
        <end position="225"/>
    </location>
</feature>
<name>A0AAW0DJI1_9AGAR</name>
<comment type="caution">
    <text evidence="2">The sequence shown here is derived from an EMBL/GenBank/DDBJ whole genome shotgun (WGS) entry which is preliminary data.</text>
</comment>
<dbReference type="Proteomes" id="UP001383192">
    <property type="component" value="Unassembled WGS sequence"/>
</dbReference>
<evidence type="ECO:0000313" key="3">
    <source>
        <dbReference type="Proteomes" id="UP001383192"/>
    </source>
</evidence>
<keyword evidence="3" id="KW-1185">Reference proteome</keyword>
<feature type="compositionally biased region" description="Basic and acidic residues" evidence="1">
    <location>
        <begin position="285"/>
        <end position="294"/>
    </location>
</feature>
<feature type="compositionally biased region" description="Basic and acidic residues" evidence="1">
    <location>
        <begin position="366"/>
        <end position="384"/>
    </location>
</feature>
<feature type="compositionally biased region" description="Polar residues" evidence="1">
    <location>
        <begin position="167"/>
        <end position="183"/>
    </location>
</feature>